<keyword evidence="1" id="KW-0326">Glycosidase</keyword>
<feature type="domain" description="LysM" evidence="3">
    <location>
        <begin position="76"/>
        <end position="119"/>
    </location>
</feature>
<feature type="signal peptide" evidence="2">
    <location>
        <begin position="1"/>
        <end position="25"/>
    </location>
</feature>
<dbReference type="Pfam" id="PF00704">
    <property type="entry name" value="Glyco_hydro_18"/>
    <property type="match status" value="1"/>
</dbReference>
<dbReference type="SUPFAM" id="SSF51445">
    <property type="entry name" value="(Trans)glycosidases"/>
    <property type="match status" value="1"/>
</dbReference>
<dbReference type="InterPro" id="IPR029070">
    <property type="entry name" value="Chitinase_insertion_sf"/>
</dbReference>
<dbReference type="CDD" id="cd00118">
    <property type="entry name" value="LysM"/>
    <property type="match status" value="2"/>
</dbReference>
<evidence type="ECO:0000259" key="4">
    <source>
        <dbReference type="PROSITE" id="PS51910"/>
    </source>
</evidence>
<dbReference type="Pfam" id="PF01476">
    <property type="entry name" value="LysM"/>
    <property type="match status" value="2"/>
</dbReference>
<evidence type="ECO:0000256" key="1">
    <source>
        <dbReference type="ARBA" id="ARBA00023295"/>
    </source>
</evidence>
<dbReference type="InterPro" id="IPR011583">
    <property type="entry name" value="Chitinase_II/V-like_cat"/>
</dbReference>
<evidence type="ECO:0000259" key="3">
    <source>
        <dbReference type="PROSITE" id="PS51782"/>
    </source>
</evidence>
<organism evidence="5 6">
    <name type="scientific">Fictibacillus iocasae</name>
    <dbReference type="NCBI Taxonomy" id="2715437"/>
    <lineage>
        <taxon>Bacteria</taxon>
        <taxon>Bacillati</taxon>
        <taxon>Bacillota</taxon>
        <taxon>Bacilli</taxon>
        <taxon>Bacillales</taxon>
        <taxon>Fictibacillaceae</taxon>
        <taxon>Fictibacillus</taxon>
    </lineage>
</organism>
<keyword evidence="1" id="KW-0378">Hydrolase</keyword>
<gene>
    <name evidence="5" type="ORF">ACFQPF_04635</name>
</gene>
<dbReference type="Gene3D" id="3.10.350.10">
    <property type="entry name" value="LysM domain"/>
    <property type="match status" value="2"/>
</dbReference>
<protein>
    <submittedName>
        <fullName evidence="5">LysM peptidoglycan-binding domain-containing protein</fullName>
    </submittedName>
</protein>
<feature type="domain" description="GH18" evidence="4">
    <location>
        <begin position="192"/>
        <end position="501"/>
    </location>
</feature>
<reference evidence="6" key="1">
    <citation type="journal article" date="2019" name="Int. J. Syst. Evol. Microbiol.">
        <title>The Global Catalogue of Microorganisms (GCM) 10K type strain sequencing project: providing services to taxonomists for standard genome sequencing and annotation.</title>
        <authorList>
            <consortium name="The Broad Institute Genomics Platform"/>
            <consortium name="The Broad Institute Genome Sequencing Center for Infectious Disease"/>
            <person name="Wu L."/>
            <person name="Ma J."/>
        </authorList>
    </citation>
    <scope>NUCLEOTIDE SEQUENCE [LARGE SCALE GENOMIC DNA]</scope>
    <source>
        <strain evidence="6">NBRC 106396</strain>
    </source>
</reference>
<accession>A0ABW2NKF8</accession>
<dbReference type="RefSeq" id="WP_379747042.1">
    <property type="nucleotide sequence ID" value="NZ_JBHTCP010000009.1"/>
</dbReference>
<dbReference type="PROSITE" id="PS51782">
    <property type="entry name" value="LYSM"/>
    <property type="match status" value="2"/>
</dbReference>
<sequence>MKPFFIILSIFCLAFSGLSAESAQAANHTLTIGNVLTEKVNVYLEPRLSSSVITVMTKGEEYPIVSKISGDSVSPIVHTVKAGETLWLIAKQFDVLVADIQRDNRLVSTRLAIGQRLKIPQKNYIHAVVKYDTLWKLAGRYGVSVTDLMKLNSLKSTSLTIGQKLKVPDYYAQLQLLGGRKGYVKLSKLKSANVQRFNLAWKYNGSPQSYLDQLSKPGLDIVSPRWYTLSSDAPFVNINTNADYAAAAAKAGKKVWPLFGNKFDPALTDLVMSDAGKRQQLISALVSSLVSAKAHGINVDFENVDPKNKQHYVTFITELKRAAAPHGMIVSVDVSRENDDPFWSGSLDRAGLGKAADFIIMMGYDEHWGGSPKAGSVASLPWTIEGIELLLKDVPAQKVVLGVPFYTREWVTDYNGKVRSIDRTMIETEKLIAQKGLIKQWDSSVSQHYVEFTENGEKHQIWVEDRTSMKLRYDIVKKYHLRGTAAWYAGAETADVWDVLK</sequence>
<dbReference type="SMART" id="SM00636">
    <property type="entry name" value="Glyco_18"/>
    <property type="match status" value="1"/>
</dbReference>
<dbReference type="Gene3D" id="3.10.50.10">
    <property type="match status" value="1"/>
</dbReference>
<dbReference type="InterPro" id="IPR018392">
    <property type="entry name" value="LysM"/>
</dbReference>
<dbReference type="SUPFAM" id="SSF54106">
    <property type="entry name" value="LysM domain"/>
    <property type="match status" value="2"/>
</dbReference>
<dbReference type="SMART" id="SM00257">
    <property type="entry name" value="LysM"/>
    <property type="match status" value="2"/>
</dbReference>
<feature type="chain" id="PRO_5045182075" evidence="2">
    <location>
        <begin position="26"/>
        <end position="501"/>
    </location>
</feature>
<keyword evidence="6" id="KW-1185">Reference proteome</keyword>
<dbReference type="PROSITE" id="PS51910">
    <property type="entry name" value="GH18_2"/>
    <property type="match status" value="1"/>
</dbReference>
<dbReference type="PANTHER" id="PTHR46066:SF2">
    <property type="entry name" value="CHITINASE DOMAIN-CONTAINING PROTEIN 1"/>
    <property type="match status" value="1"/>
</dbReference>
<dbReference type="PANTHER" id="PTHR46066">
    <property type="entry name" value="CHITINASE DOMAIN-CONTAINING PROTEIN 1 FAMILY MEMBER"/>
    <property type="match status" value="1"/>
</dbReference>
<dbReference type="Proteomes" id="UP001596549">
    <property type="component" value="Unassembled WGS sequence"/>
</dbReference>
<dbReference type="InterPro" id="IPR001223">
    <property type="entry name" value="Glyco_hydro18_cat"/>
</dbReference>
<evidence type="ECO:0000313" key="6">
    <source>
        <dbReference type="Proteomes" id="UP001596549"/>
    </source>
</evidence>
<feature type="domain" description="LysM" evidence="3">
    <location>
        <begin position="124"/>
        <end position="167"/>
    </location>
</feature>
<dbReference type="EMBL" id="JBHTCP010000009">
    <property type="protein sequence ID" value="MFC7370954.1"/>
    <property type="molecule type" value="Genomic_DNA"/>
</dbReference>
<keyword evidence="2" id="KW-0732">Signal</keyword>
<proteinExistence type="predicted"/>
<dbReference type="Gene3D" id="3.20.20.80">
    <property type="entry name" value="Glycosidases"/>
    <property type="match status" value="1"/>
</dbReference>
<evidence type="ECO:0000313" key="5">
    <source>
        <dbReference type="EMBL" id="MFC7370954.1"/>
    </source>
</evidence>
<name>A0ABW2NKF8_9BACL</name>
<dbReference type="InterPro" id="IPR017853">
    <property type="entry name" value="GH"/>
</dbReference>
<evidence type="ECO:0000256" key="2">
    <source>
        <dbReference type="SAM" id="SignalP"/>
    </source>
</evidence>
<comment type="caution">
    <text evidence="5">The sequence shown here is derived from an EMBL/GenBank/DDBJ whole genome shotgun (WGS) entry which is preliminary data.</text>
</comment>
<dbReference type="InterPro" id="IPR036779">
    <property type="entry name" value="LysM_dom_sf"/>
</dbReference>